<name>A0A6B0YPY2_9CHLR</name>
<evidence type="ECO:0000313" key="3">
    <source>
        <dbReference type="EMBL" id="MXY92255.1"/>
    </source>
</evidence>
<dbReference type="InterPro" id="IPR010300">
    <property type="entry name" value="CDO_1"/>
</dbReference>
<feature type="binding site" evidence="2">
    <location>
        <position position="105"/>
    </location>
    <ligand>
        <name>Fe cation</name>
        <dbReference type="ChEBI" id="CHEBI:24875"/>
        <note>catalytic</note>
    </ligand>
</feature>
<evidence type="ECO:0008006" key="4">
    <source>
        <dbReference type="Google" id="ProtNLM"/>
    </source>
</evidence>
<feature type="binding site" evidence="2">
    <location>
        <position position="160"/>
    </location>
    <ligand>
        <name>Fe cation</name>
        <dbReference type="ChEBI" id="CHEBI:24875"/>
        <note>catalytic</note>
    </ligand>
</feature>
<dbReference type="InterPro" id="IPR014710">
    <property type="entry name" value="RmlC-like_jellyroll"/>
</dbReference>
<dbReference type="InterPro" id="IPR011051">
    <property type="entry name" value="RmlC_Cupin_sf"/>
</dbReference>
<evidence type="ECO:0000256" key="2">
    <source>
        <dbReference type="PIRSR" id="PIRSR610300-51"/>
    </source>
</evidence>
<dbReference type="EMBL" id="VXRG01000025">
    <property type="protein sequence ID" value="MXY92255.1"/>
    <property type="molecule type" value="Genomic_DNA"/>
</dbReference>
<organism evidence="3">
    <name type="scientific">Caldilineaceae bacterium SB0664_bin_27</name>
    <dbReference type="NCBI Taxonomy" id="2605260"/>
    <lineage>
        <taxon>Bacteria</taxon>
        <taxon>Bacillati</taxon>
        <taxon>Chloroflexota</taxon>
        <taxon>Caldilineae</taxon>
        <taxon>Caldilineales</taxon>
        <taxon>Caldilineaceae</taxon>
    </lineage>
</organism>
<keyword evidence="2" id="KW-0408">Iron</keyword>
<comment type="similarity">
    <text evidence="1">Belongs to the cysteine dioxygenase family.</text>
</comment>
<dbReference type="GO" id="GO:0005506">
    <property type="term" value="F:iron ion binding"/>
    <property type="evidence" value="ECO:0007669"/>
    <property type="project" value="InterPro"/>
</dbReference>
<keyword evidence="2" id="KW-0479">Metal-binding</keyword>
<sequence length="212" mass="23547">MARPPAPHADEWLLDNSQMRRFISAVNAARACESDPHKIVAAVRPDFISLLADPAWLPRKFQQPSTESGMGGGIGMWLLYRAGDGGLAFSALVVPPGAQTPVHDHLAWGLVGLYKGEQEEEVYTRQDDGRDESRAKLTLSVRQMLRPGDLYELLPENDIHRVRTTSADTSVSLHLLGNDNGCIWRHRFDPETDSAQPFRSGWLNVDCEDSDS</sequence>
<accession>A0A6B0YPY2</accession>
<dbReference type="SUPFAM" id="SSF51182">
    <property type="entry name" value="RmlC-like cupins"/>
    <property type="match status" value="1"/>
</dbReference>
<feature type="binding site" evidence="2">
    <location>
        <position position="103"/>
    </location>
    <ligand>
        <name>Fe cation</name>
        <dbReference type="ChEBI" id="CHEBI:24875"/>
        <note>catalytic</note>
    </ligand>
</feature>
<dbReference type="GO" id="GO:0016702">
    <property type="term" value="F:oxidoreductase activity, acting on single donors with incorporation of molecular oxygen, incorporation of two atoms of oxygen"/>
    <property type="evidence" value="ECO:0007669"/>
    <property type="project" value="InterPro"/>
</dbReference>
<evidence type="ECO:0000256" key="1">
    <source>
        <dbReference type="ARBA" id="ARBA00006622"/>
    </source>
</evidence>
<comment type="caution">
    <text evidence="3">The sequence shown here is derived from an EMBL/GenBank/DDBJ whole genome shotgun (WGS) entry which is preliminary data.</text>
</comment>
<reference evidence="3" key="1">
    <citation type="submission" date="2019-09" db="EMBL/GenBank/DDBJ databases">
        <title>Characterisation of the sponge microbiome using genome-centric metagenomics.</title>
        <authorList>
            <person name="Engelberts J.P."/>
            <person name="Robbins S.J."/>
            <person name="De Goeij J.M."/>
            <person name="Aranda M."/>
            <person name="Bell S.C."/>
            <person name="Webster N.S."/>
        </authorList>
    </citation>
    <scope>NUCLEOTIDE SEQUENCE</scope>
    <source>
        <strain evidence="3">SB0664_bin_27</strain>
    </source>
</reference>
<protein>
    <recommendedName>
        <fullName evidence="4">Cysteine dioxygenase</fullName>
    </recommendedName>
</protein>
<gene>
    <name evidence="3" type="ORF">F4Y42_02270</name>
</gene>
<dbReference type="CDD" id="cd10548">
    <property type="entry name" value="cupin_CDO"/>
    <property type="match status" value="1"/>
</dbReference>
<dbReference type="Gene3D" id="2.60.120.10">
    <property type="entry name" value="Jelly Rolls"/>
    <property type="match status" value="1"/>
</dbReference>
<dbReference type="AlphaFoldDB" id="A0A6B0YPY2"/>
<proteinExistence type="inferred from homology"/>
<dbReference type="Pfam" id="PF05995">
    <property type="entry name" value="CDO_I"/>
    <property type="match status" value="1"/>
</dbReference>